<keyword evidence="2" id="KW-1185">Reference proteome</keyword>
<name>A0ABQ3XNM4_9ACTN</name>
<evidence type="ECO:0000313" key="2">
    <source>
        <dbReference type="Proteomes" id="UP000612282"/>
    </source>
</evidence>
<dbReference type="RefSeq" id="WP_203806831.1">
    <property type="nucleotide sequence ID" value="NZ_BAAAQE010000094.1"/>
</dbReference>
<evidence type="ECO:0000313" key="1">
    <source>
        <dbReference type="EMBL" id="GID60119.1"/>
    </source>
</evidence>
<protein>
    <submittedName>
        <fullName evidence="1">Uncharacterized protein</fullName>
    </submittedName>
</protein>
<dbReference type="EMBL" id="BOMG01000104">
    <property type="protein sequence ID" value="GID60119.1"/>
    <property type="molecule type" value="Genomic_DNA"/>
</dbReference>
<accession>A0ABQ3XNM4</accession>
<dbReference type="Proteomes" id="UP000612282">
    <property type="component" value="Unassembled WGS sequence"/>
</dbReference>
<proteinExistence type="predicted"/>
<organism evidence="1 2">
    <name type="scientific">Actinoplanes couchii</name>
    <dbReference type="NCBI Taxonomy" id="403638"/>
    <lineage>
        <taxon>Bacteria</taxon>
        <taxon>Bacillati</taxon>
        <taxon>Actinomycetota</taxon>
        <taxon>Actinomycetes</taxon>
        <taxon>Micromonosporales</taxon>
        <taxon>Micromonosporaceae</taxon>
        <taxon>Actinoplanes</taxon>
    </lineage>
</organism>
<comment type="caution">
    <text evidence="1">The sequence shown here is derived from an EMBL/GenBank/DDBJ whole genome shotgun (WGS) entry which is preliminary data.</text>
</comment>
<gene>
    <name evidence="1" type="ORF">Aco03nite_085230</name>
</gene>
<reference evidence="1 2" key="1">
    <citation type="submission" date="2021-01" db="EMBL/GenBank/DDBJ databases">
        <title>Whole genome shotgun sequence of Actinoplanes couchii NBRC 106145.</title>
        <authorList>
            <person name="Komaki H."/>
            <person name="Tamura T."/>
        </authorList>
    </citation>
    <scope>NUCLEOTIDE SEQUENCE [LARGE SCALE GENOMIC DNA]</scope>
    <source>
        <strain evidence="1 2">NBRC 106145</strain>
    </source>
</reference>
<sequence length="110" mass="12567">MDEQDFWVRLEYRVTAEFRKIADERLRRHWCDGMIAEDYDFGGPRPSVSGRAWCGDSGQEQWRFVLVLPVGIGSSEQVDWAALLPGDEVTGWLSVDPRARSLTVDTSPQH</sequence>